<reference evidence="3" key="1">
    <citation type="journal article" date="2019" name="Int. J. Syst. Evol. Microbiol.">
        <title>The Global Catalogue of Microorganisms (GCM) 10K type strain sequencing project: providing services to taxonomists for standard genome sequencing and annotation.</title>
        <authorList>
            <consortium name="The Broad Institute Genomics Platform"/>
            <consortium name="The Broad Institute Genome Sequencing Center for Infectious Disease"/>
            <person name="Wu L."/>
            <person name="Ma J."/>
        </authorList>
    </citation>
    <scope>NUCLEOTIDE SEQUENCE [LARGE SCALE GENOMIC DNA]</scope>
    <source>
        <strain evidence="3">CCUG 58412</strain>
    </source>
</reference>
<gene>
    <name evidence="2" type="ORF">ACFQ1Z_14375</name>
</gene>
<evidence type="ECO:0000313" key="2">
    <source>
        <dbReference type="EMBL" id="MFD0914744.1"/>
    </source>
</evidence>
<dbReference type="EMBL" id="JBHTKB010000004">
    <property type="protein sequence ID" value="MFD0914744.1"/>
    <property type="molecule type" value="Genomic_DNA"/>
</dbReference>
<dbReference type="Proteomes" id="UP001597128">
    <property type="component" value="Unassembled WGS sequence"/>
</dbReference>
<dbReference type="SUPFAM" id="SSF56935">
    <property type="entry name" value="Porins"/>
    <property type="match status" value="1"/>
</dbReference>
<sequence>MSTILLRCAVSVISLCMMCKPLLAEEESSFWDGFRVGGYTSVDLHVPRTESTRLNWNELSMIVTWDKNSRIKFFGELDLENVATYTHKQGLDFRDVYINPERLYFDVNLHEKANLRIGRFLTPLGRWNQLHASPLVWTASRPLSTTELFPSFTSGLQLFGTVPFSERSVDYQVYTATMNAQPESRGETQYKDMRGARVAINNIFNFSDENAGLNTIGLNVSSYRDERPNGTKYSLIGLDFLLEFNRWEFSGEAYSRKAEHGQGGGSGAYLQSAFLIKNDWYWITRLESMHKPDAPDGDRWVLGVTKRLKPNQLLKFEVVGGSGDYEDIPRGFTTSFAMMY</sequence>
<keyword evidence="3" id="KW-1185">Reference proteome</keyword>
<proteinExistence type="predicted"/>
<accession>A0ABW3FD67</accession>
<protein>
    <recommendedName>
        <fullName evidence="4">Phosphate-selective porin O and P</fullName>
    </recommendedName>
</protein>
<name>A0ABW3FD67_9PROT</name>
<comment type="caution">
    <text evidence="2">The sequence shown here is derived from an EMBL/GenBank/DDBJ whole genome shotgun (WGS) entry which is preliminary data.</text>
</comment>
<feature type="chain" id="PRO_5047383311" description="Phosphate-selective porin O and P" evidence="1">
    <location>
        <begin position="25"/>
        <end position="340"/>
    </location>
</feature>
<evidence type="ECO:0000256" key="1">
    <source>
        <dbReference type="SAM" id="SignalP"/>
    </source>
</evidence>
<keyword evidence="1" id="KW-0732">Signal</keyword>
<feature type="signal peptide" evidence="1">
    <location>
        <begin position="1"/>
        <end position="24"/>
    </location>
</feature>
<dbReference type="InterPro" id="IPR023614">
    <property type="entry name" value="Porin_dom_sf"/>
</dbReference>
<dbReference type="RefSeq" id="WP_379058999.1">
    <property type="nucleotide sequence ID" value="NZ_JBHTKB010000004.1"/>
</dbReference>
<evidence type="ECO:0000313" key="3">
    <source>
        <dbReference type="Proteomes" id="UP001597128"/>
    </source>
</evidence>
<evidence type="ECO:0008006" key="4">
    <source>
        <dbReference type="Google" id="ProtNLM"/>
    </source>
</evidence>
<dbReference type="Gene3D" id="2.40.160.10">
    <property type="entry name" value="Porin"/>
    <property type="match status" value="1"/>
</dbReference>
<organism evidence="2 3">
    <name type="scientific">Methylophilus luteus</name>
    <dbReference type="NCBI Taxonomy" id="640108"/>
    <lineage>
        <taxon>Bacteria</taxon>
        <taxon>Pseudomonadati</taxon>
        <taxon>Pseudomonadota</taxon>
        <taxon>Betaproteobacteria</taxon>
        <taxon>Nitrosomonadales</taxon>
        <taxon>Methylophilaceae</taxon>
        <taxon>Methylophilus</taxon>
    </lineage>
</organism>